<comment type="caution">
    <text evidence="3">The sequence shown here is derived from an EMBL/GenBank/DDBJ whole genome shotgun (WGS) entry which is preliminary data.</text>
</comment>
<gene>
    <name evidence="3" type="ORF">CAUJ_LOCUS10489</name>
</gene>
<accession>A0A8S1HN35</accession>
<keyword evidence="4" id="KW-1185">Reference proteome</keyword>
<evidence type="ECO:0000256" key="1">
    <source>
        <dbReference type="SAM" id="MobiDB-lite"/>
    </source>
</evidence>
<evidence type="ECO:0000313" key="3">
    <source>
        <dbReference type="EMBL" id="CAD6194570.1"/>
    </source>
</evidence>
<feature type="region of interest" description="Disordered" evidence="1">
    <location>
        <begin position="23"/>
        <end position="42"/>
    </location>
</feature>
<feature type="signal peptide" evidence="2">
    <location>
        <begin position="1"/>
        <end position="20"/>
    </location>
</feature>
<sequence length="139" mass="15805">MKWSVVVLLLGALAFTQLNAAKIPKSSSNSGDSDGDTEEETPRKTWYWEILAPTIYFIRGKVPKQCSDLQKGGAQRHAAEQRNVVIALVGSTRIKYKHSWLNFWHFSKSLKKHRNRTCDPEDRRLAHNLLRYGAPPGES</sequence>
<evidence type="ECO:0000313" key="4">
    <source>
        <dbReference type="Proteomes" id="UP000835052"/>
    </source>
</evidence>
<dbReference type="AlphaFoldDB" id="A0A8S1HN35"/>
<organism evidence="3 4">
    <name type="scientific">Caenorhabditis auriculariae</name>
    <dbReference type="NCBI Taxonomy" id="2777116"/>
    <lineage>
        <taxon>Eukaryota</taxon>
        <taxon>Metazoa</taxon>
        <taxon>Ecdysozoa</taxon>
        <taxon>Nematoda</taxon>
        <taxon>Chromadorea</taxon>
        <taxon>Rhabditida</taxon>
        <taxon>Rhabditina</taxon>
        <taxon>Rhabditomorpha</taxon>
        <taxon>Rhabditoidea</taxon>
        <taxon>Rhabditidae</taxon>
        <taxon>Peloderinae</taxon>
        <taxon>Caenorhabditis</taxon>
    </lineage>
</organism>
<feature type="chain" id="PRO_5035786706" evidence="2">
    <location>
        <begin position="21"/>
        <end position="139"/>
    </location>
</feature>
<reference evidence="3" key="1">
    <citation type="submission" date="2020-10" db="EMBL/GenBank/DDBJ databases">
        <authorList>
            <person name="Kikuchi T."/>
        </authorList>
    </citation>
    <scope>NUCLEOTIDE SEQUENCE</scope>
    <source>
        <strain evidence="3">NKZ352</strain>
    </source>
</reference>
<protein>
    <submittedName>
        <fullName evidence="3">Uncharacterized protein</fullName>
    </submittedName>
</protein>
<evidence type="ECO:0000256" key="2">
    <source>
        <dbReference type="SAM" id="SignalP"/>
    </source>
</evidence>
<dbReference type="EMBL" id="CAJGYM010000045">
    <property type="protein sequence ID" value="CAD6194570.1"/>
    <property type="molecule type" value="Genomic_DNA"/>
</dbReference>
<dbReference type="Proteomes" id="UP000835052">
    <property type="component" value="Unassembled WGS sequence"/>
</dbReference>
<proteinExistence type="predicted"/>
<name>A0A8S1HN35_9PELO</name>
<keyword evidence="2" id="KW-0732">Signal</keyword>